<dbReference type="RefSeq" id="WP_229933636.1">
    <property type="nucleotide sequence ID" value="NZ_CAJHOF010000028.1"/>
</dbReference>
<comment type="caution">
    <text evidence="1">The sequence shown here is derived from an EMBL/GenBank/DDBJ whole genome shotgun (WGS) entry which is preliminary data.</text>
</comment>
<gene>
    <name evidence="1" type="ORF">LMG7974_01866</name>
</gene>
<dbReference type="EMBL" id="CAJHOF010000028">
    <property type="protein sequence ID" value="CAD7289783.1"/>
    <property type="molecule type" value="Genomic_DNA"/>
</dbReference>
<accession>A0ABN7KCJ9</accession>
<evidence type="ECO:0000313" key="2">
    <source>
        <dbReference type="Proteomes" id="UP000789803"/>
    </source>
</evidence>
<keyword evidence="2" id="KW-1185">Reference proteome</keyword>
<evidence type="ECO:0008006" key="3">
    <source>
        <dbReference type="Google" id="ProtNLM"/>
    </source>
</evidence>
<dbReference type="Proteomes" id="UP000789803">
    <property type="component" value="Unassembled WGS sequence"/>
</dbReference>
<proteinExistence type="predicted"/>
<sequence>MKQKDFVIEAMRKNGGMATFSQLNKMVDVSLWGTKTPFASIRSIVQRNDEFFKLQPGLWGLSEFKNKLLNLNIDKTDNEFSHSYFQGLIAEIGNARKFDTYIPAQDKNKIFINQKLSNVASIEKIYDFTYPNIIRYAKTIDVVWFNERKLPNAFFEVEHSTDFKNSLGKFYELQDFRVKFFIVAQKEKRRRYDDIISASIYKDLRDFVKFIDYESIVRLHEKEMIRYEI</sequence>
<organism evidence="1 2">
    <name type="scientific">Campylobacter majalis</name>
    <dbReference type="NCBI Taxonomy" id="2790656"/>
    <lineage>
        <taxon>Bacteria</taxon>
        <taxon>Pseudomonadati</taxon>
        <taxon>Campylobacterota</taxon>
        <taxon>Epsilonproteobacteria</taxon>
        <taxon>Campylobacterales</taxon>
        <taxon>Campylobacteraceae</taxon>
        <taxon>Campylobacter</taxon>
    </lineage>
</organism>
<name>A0ABN7KCJ9_9BACT</name>
<evidence type="ECO:0000313" key="1">
    <source>
        <dbReference type="EMBL" id="CAD7289783.1"/>
    </source>
</evidence>
<protein>
    <recommendedName>
        <fullName evidence="3">HTH HARE-type domain-containing protein</fullName>
    </recommendedName>
</protein>
<reference evidence="1 2" key="1">
    <citation type="submission" date="2020-11" db="EMBL/GenBank/DDBJ databases">
        <authorList>
            <person name="Peeters C."/>
        </authorList>
    </citation>
    <scope>NUCLEOTIDE SEQUENCE [LARGE SCALE GENOMIC DNA]</scope>
    <source>
        <strain evidence="1 2">LMG 7974</strain>
    </source>
</reference>